<dbReference type="Gene3D" id="1.25.40.10">
    <property type="entry name" value="Tetratricopeptide repeat domain"/>
    <property type="match status" value="1"/>
</dbReference>
<dbReference type="Gene3D" id="6.10.250.3420">
    <property type="match status" value="1"/>
</dbReference>
<dbReference type="Gramene" id="OPUNC11G05680.1">
    <property type="protein sequence ID" value="OPUNC11G05680.1"/>
    <property type="gene ID" value="OPUNC11G05680"/>
</dbReference>
<feature type="compositionally biased region" description="Gly residues" evidence="3">
    <location>
        <begin position="319"/>
        <end position="368"/>
    </location>
</feature>
<dbReference type="FunFam" id="1.25.40.10:FF:000112">
    <property type="entry name" value="FAM10 family protein"/>
    <property type="match status" value="1"/>
</dbReference>
<dbReference type="SMART" id="SM00028">
    <property type="entry name" value="TPR"/>
    <property type="match status" value="3"/>
</dbReference>
<dbReference type="Pfam" id="PF18253">
    <property type="entry name" value="HipN"/>
    <property type="match status" value="1"/>
</dbReference>
<dbReference type="SMART" id="SM00727">
    <property type="entry name" value="STI1"/>
    <property type="match status" value="1"/>
</dbReference>
<evidence type="ECO:0000256" key="3">
    <source>
        <dbReference type="SAM" id="MobiDB-lite"/>
    </source>
</evidence>
<keyword evidence="1" id="KW-0677">Repeat</keyword>
<dbReference type="PANTHER" id="PTHR45883">
    <property type="entry name" value="HSC70-INTERACTING PROTEIN"/>
    <property type="match status" value="1"/>
</dbReference>
<dbReference type="SUPFAM" id="SSF48452">
    <property type="entry name" value="TPR-like"/>
    <property type="match status" value="1"/>
</dbReference>
<evidence type="ECO:0000256" key="2">
    <source>
        <dbReference type="ARBA" id="ARBA00022803"/>
    </source>
</evidence>
<dbReference type="InterPro" id="IPR011990">
    <property type="entry name" value="TPR-like_helical_dom_sf"/>
</dbReference>
<dbReference type="InterPro" id="IPR019734">
    <property type="entry name" value="TPR_rpt"/>
</dbReference>
<dbReference type="EnsemblPlants" id="OPUNC11G05680.1">
    <property type="protein sequence ID" value="OPUNC11G05680.1"/>
    <property type="gene ID" value="OPUNC11G05680"/>
</dbReference>
<dbReference type="HOGENOM" id="CLU_026202_0_0_1"/>
<evidence type="ECO:0000313" key="6">
    <source>
        <dbReference type="EnsemblPlants" id="OPUNC11G05680.1"/>
    </source>
</evidence>
<evidence type="ECO:0000256" key="4">
    <source>
        <dbReference type="SAM" id="Phobius"/>
    </source>
</evidence>
<keyword evidence="4" id="KW-0812">Transmembrane</keyword>
<keyword evidence="7" id="KW-1185">Reference proteome</keyword>
<dbReference type="InterPro" id="IPR041243">
    <property type="entry name" value="STI1/HOP_DP"/>
</dbReference>
<dbReference type="InterPro" id="IPR006636">
    <property type="entry name" value="STI1_HS-bd"/>
</dbReference>
<dbReference type="AlphaFoldDB" id="A0A0E0MDH7"/>
<dbReference type="FunFam" id="6.10.250.3420:FF:000001">
    <property type="entry name" value="Hsc70-interacting protein-like protein"/>
    <property type="match status" value="1"/>
</dbReference>
<dbReference type="Proteomes" id="UP000026962">
    <property type="component" value="Chromosome 11"/>
</dbReference>
<feature type="region of interest" description="Disordered" evidence="3">
    <location>
        <begin position="281"/>
        <end position="368"/>
    </location>
</feature>
<dbReference type="GO" id="GO:0000118">
    <property type="term" value="C:histone deacetylase complex"/>
    <property type="evidence" value="ECO:0007669"/>
    <property type="project" value="UniProtKB-ARBA"/>
</dbReference>
<feature type="compositionally biased region" description="Acidic residues" evidence="3">
    <location>
        <begin position="84"/>
        <end position="96"/>
    </location>
</feature>
<dbReference type="STRING" id="4537.A0A0E0MDH7"/>
<feature type="transmembrane region" description="Helical" evidence="4">
    <location>
        <begin position="498"/>
        <end position="520"/>
    </location>
</feature>
<dbReference type="Gene3D" id="1.10.260.100">
    <property type="match status" value="1"/>
</dbReference>
<feature type="region of interest" description="Disordered" evidence="3">
    <location>
        <begin position="124"/>
        <end position="150"/>
    </location>
</feature>
<feature type="compositionally biased region" description="Basic and acidic residues" evidence="3">
    <location>
        <begin position="281"/>
        <end position="311"/>
    </location>
</feature>
<feature type="compositionally biased region" description="Basic residues" evidence="3">
    <location>
        <begin position="479"/>
        <end position="493"/>
    </location>
</feature>
<keyword evidence="4" id="KW-1133">Transmembrane helix</keyword>
<evidence type="ECO:0000256" key="1">
    <source>
        <dbReference type="ARBA" id="ARBA00022737"/>
    </source>
</evidence>
<dbReference type="PANTHER" id="PTHR45883:SF2">
    <property type="entry name" value="HSC70-INTERACTING PROTEIN"/>
    <property type="match status" value="1"/>
</dbReference>
<evidence type="ECO:0000313" key="7">
    <source>
        <dbReference type="Proteomes" id="UP000026962"/>
    </source>
</evidence>
<dbReference type="CDD" id="cd14438">
    <property type="entry name" value="Hip_N"/>
    <property type="match status" value="1"/>
</dbReference>
<dbReference type="InterPro" id="IPR034649">
    <property type="entry name" value="Hip_N"/>
</dbReference>
<keyword evidence="2" id="KW-0802">TPR repeat</keyword>
<feature type="domain" description="STI1" evidence="5">
    <location>
        <begin position="381"/>
        <end position="420"/>
    </location>
</feature>
<reference evidence="6" key="1">
    <citation type="submission" date="2015-04" db="UniProtKB">
        <authorList>
            <consortium name="EnsemblPlants"/>
        </authorList>
    </citation>
    <scope>IDENTIFICATION</scope>
</reference>
<dbReference type="GO" id="GO:0046983">
    <property type="term" value="F:protein dimerization activity"/>
    <property type="evidence" value="ECO:0007669"/>
    <property type="project" value="InterPro"/>
</dbReference>
<dbReference type="eggNOG" id="KOG1308">
    <property type="taxonomic scope" value="Eukaryota"/>
</dbReference>
<keyword evidence="4" id="KW-0472">Membrane</keyword>
<dbReference type="GO" id="GO:0030544">
    <property type="term" value="F:Hsp70 protein binding"/>
    <property type="evidence" value="ECO:0007669"/>
    <property type="project" value="TreeGrafter"/>
</dbReference>
<dbReference type="Pfam" id="PF17830">
    <property type="entry name" value="STI1-HOP_DP"/>
    <property type="match status" value="1"/>
</dbReference>
<reference evidence="6" key="2">
    <citation type="submission" date="2018-05" db="EMBL/GenBank/DDBJ databases">
        <title>OpunRS2 (Oryza punctata Reference Sequence Version 2).</title>
        <authorList>
            <person name="Zhang J."/>
            <person name="Kudrna D."/>
            <person name="Lee S."/>
            <person name="Talag J."/>
            <person name="Welchert J."/>
            <person name="Wing R.A."/>
        </authorList>
    </citation>
    <scope>NUCLEOTIDE SEQUENCE [LARGE SCALE GENOMIC DNA]</scope>
</reference>
<proteinExistence type="predicted"/>
<accession>A0A0E0MDH7</accession>
<sequence length="676" mass="72249">MDASRVGELRAFVEACKKDPSLLADPNIAFFRDYLESLGAHLPAAAFTTNTKVSDPLPPSLLFSSTPIFAFHLPSSLQPPSSMDDIDDEYDDDDDDLNMRDATPEPDELDQDIVESDLELEGDIVESDHQDPPQKMGDPSIDVTEENRDASQEAKSKAMEAMSEGKLEEAIDHLTKAILLNPLSAIMYGTRASVFIKMKKPVAAIRDANAALEINPDSAKGYKTRGMAYAMLGKWEEAAHDLHTASNMDYDDEINAVLKKVEPNAHKIMEHRRKYERLRKEREEKRAERDRFRRRAEAQAAYDKAKRKEQSSSRSSGGASPGGGFPGGMPGGGFPGEMPGGGFPGGMPGGGFPGGMPGGFPGGAMPGGVPGNVDMSKILNDPDLMAAFGDPEVMAALQDVMNNPASFARHQANPKVGPIIAKMMAKFNGSQKTKELISMSAIRFVGIISNLQESLQASYSMSLITDDPNDSPRDCSSSYKHHHHRALHGGHSRSRRRALVVASSALVSLASLSLILWLVLRPSTPRFSLLAATTTANASSSVVAINAAFAARNPNSHAAALYDHLQARASYAGLPLTAPSPLPPFDHPPQQGDAVLSASLSSPPAAAAVAGGRALLRLRLEGQLRWKVAAWVTGRHALTVDCIAVVELQPTPTPSPSAIVGVLQGQGGSRCSTTVA</sequence>
<evidence type="ECO:0000259" key="5">
    <source>
        <dbReference type="SMART" id="SM00727"/>
    </source>
</evidence>
<feature type="region of interest" description="Disordered" evidence="3">
    <location>
        <begin position="75"/>
        <end position="111"/>
    </location>
</feature>
<name>A0A0E0MDH7_ORYPU</name>
<feature type="region of interest" description="Disordered" evidence="3">
    <location>
        <begin position="470"/>
        <end position="493"/>
    </location>
</feature>
<organism evidence="6">
    <name type="scientific">Oryza punctata</name>
    <name type="common">Red rice</name>
    <dbReference type="NCBI Taxonomy" id="4537"/>
    <lineage>
        <taxon>Eukaryota</taxon>
        <taxon>Viridiplantae</taxon>
        <taxon>Streptophyta</taxon>
        <taxon>Embryophyta</taxon>
        <taxon>Tracheophyta</taxon>
        <taxon>Spermatophyta</taxon>
        <taxon>Magnoliopsida</taxon>
        <taxon>Liliopsida</taxon>
        <taxon>Poales</taxon>
        <taxon>Poaceae</taxon>
        <taxon>BOP clade</taxon>
        <taxon>Oryzoideae</taxon>
        <taxon>Oryzeae</taxon>
        <taxon>Oryzinae</taxon>
        <taxon>Oryza</taxon>
    </lineage>
</organism>
<dbReference type="OMA" id="EACNKDP"/>
<protein>
    <recommendedName>
        <fullName evidence="5">STI1 domain-containing protein</fullName>
    </recommendedName>
</protein>